<feature type="repeat" description="ANK" evidence="1">
    <location>
        <begin position="391"/>
        <end position="418"/>
    </location>
</feature>
<dbReference type="Gene3D" id="3.30.460.10">
    <property type="entry name" value="Beta Polymerase, domain 2"/>
    <property type="match status" value="1"/>
</dbReference>
<reference evidence="3" key="1">
    <citation type="submission" date="2010-05" db="EMBL/GenBank/DDBJ databases">
        <title>The Genome Sequence of Magnaporthe poae strain ATCC 64411.</title>
        <authorList>
            <consortium name="The Broad Institute Genome Sequencing Platform"/>
            <consortium name="Broad Institute Genome Sequencing Center for Infectious Disease"/>
            <person name="Ma L.-J."/>
            <person name="Dead R."/>
            <person name="Young S."/>
            <person name="Zeng Q."/>
            <person name="Koehrsen M."/>
            <person name="Alvarado L."/>
            <person name="Berlin A."/>
            <person name="Chapman S.B."/>
            <person name="Chen Z."/>
            <person name="Freedman E."/>
            <person name="Gellesch M."/>
            <person name="Goldberg J."/>
            <person name="Griggs A."/>
            <person name="Gujja S."/>
            <person name="Heilman E.R."/>
            <person name="Heiman D."/>
            <person name="Hepburn T."/>
            <person name="Howarth C."/>
            <person name="Jen D."/>
            <person name="Larson L."/>
            <person name="Mehta T."/>
            <person name="Neiman D."/>
            <person name="Pearson M."/>
            <person name="Roberts A."/>
            <person name="Saif S."/>
            <person name="Shea T."/>
            <person name="Shenoy N."/>
            <person name="Sisk P."/>
            <person name="Stolte C."/>
            <person name="Sykes S."/>
            <person name="Walk T."/>
            <person name="White J."/>
            <person name="Yandava C."/>
            <person name="Haas B."/>
            <person name="Nusbaum C."/>
            <person name="Birren B."/>
        </authorList>
    </citation>
    <scope>NUCLEOTIDE SEQUENCE</scope>
    <source>
        <strain evidence="3">ATCC 64411</strain>
    </source>
</reference>
<name>A0A0H2UC92_MAGP6</name>
<dbReference type="SMART" id="SM00248">
    <property type="entry name" value="ANK"/>
    <property type="match status" value="4"/>
</dbReference>
<dbReference type="InterPro" id="IPR043519">
    <property type="entry name" value="NT_sf"/>
</dbReference>
<dbReference type="InterPro" id="IPR002110">
    <property type="entry name" value="Ankyrin_rpt"/>
</dbReference>
<dbReference type="AlphaFoldDB" id="A0A0H2UC92"/>
<feature type="non-terminal residue" evidence="3">
    <location>
        <position position="511"/>
    </location>
</feature>
<reference evidence="3" key="2">
    <citation type="submission" date="2011-03" db="EMBL/GenBank/DDBJ databases">
        <title>Annotation of Magnaporthe poae ATCC 64411.</title>
        <authorList>
            <person name="Ma L.-J."/>
            <person name="Dead R."/>
            <person name="Young S.K."/>
            <person name="Zeng Q."/>
            <person name="Gargeya S."/>
            <person name="Fitzgerald M."/>
            <person name="Haas B."/>
            <person name="Abouelleil A."/>
            <person name="Alvarado L."/>
            <person name="Arachchi H.M."/>
            <person name="Berlin A."/>
            <person name="Brown A."/>
            <person name="Chapman S.B."/>
            <person name="Chen Z."/>
            <person name="Dunbar C."/>
            <person name="Freedman E."/>
            <person name="Gearin G."/>
            <person name="Gellesch M."/>
            <person name="Goldberg J."/>
            <person name="Griggs A."/>
            <person name="Gujja S."/>
            <person name="Heiman D."/>
            <person name="Howarth C."/>
            <person name="Larson L."/>
            <person name="Lui A."/>
            <person name="MacDonald P.J.P."/>
            <person name="Mehta T."/>
            <person name="Montmayeur A."/>
            <person name="Murphy C."/>
            <person name="Neiman D."/>
            <person name="Pearson M."/>
            <person name="Priest M."/>
            <person name="Roberts A."/>
            <person name="Saif S."/>
            <person name="Shea T."/>
            <person name="Shenoy N."/>
            <person name="Sisk P."/>
            <person name="Stolte C."/>
            <person name="Sykes S."/>
            <person name="Yandava C."/>
            <person name="Wortman J."/>
            <person name="Nusbaum C."/>
            <person name="Birren B."/>
        </authorList>
    </citation>
    <scope>NUCLEOTIDE SEQUENCE</scope>
    <source>
        <strain evidence="3">ATCC 64411</strain>
    </source>
</reference>
<gene>
    <name evidence="3" type="ORF">MAPG_11337</name>
</gene>
<evidence type="ECO:0000259" key="2">
    <source>
        <dbReference type="SMART" id="SM00954"/>
    </source>
</evidence>
<dbReference type="Pfam" id="PF00023">
    <property type="entry name" value="Ank"/>
    <property type="match status" value="1"/>
</dbReference>
<dbReference type="PANTHER" id="PTHR22677">
    <property type="entry name" value="ANKYRIN REPEAT DOMAIN-CONTAINING PROTEIN 60"/>
    <property type="match status" value="1"/>
</dbReference>
<protein>
    <recommendedName>
        <fullName evidence="2">RelA/SpoT domain-containing protein</fullName>
    </recommendedName>
</protein>
<keyword evidence="1" id="KW-0040">ANK repeat</keyword>
<dbReference type="InterPro" id="IPR036770">
    <property type="entry name" value="Ankyrin_rpt-contain_sf"/>
</dbReference>
<dbReference type="SUPFAM" id="SSF81301">
    <property type="entry name" value="Nucleotidyltransferase"/>
    <property type="match status" value="1"/>
</dbReference>
<feature type="repeat" description="ANK" evidence="1">
    <location>
        <begin position="485"/>
        <end position="511"/>
    </location>
</feature>
<dbReference type="SMART" id="SM00954">
    <property type="entry name" value="RelA_SpoT"/>
    <property type="match status" value="1"/>
</dbReference>
<dbReference type="InterPro" id="IPR007685">
    <property type="entry name" value="RelA_SpoT"/>
</dbReference>
<dbReference type="Pfam" id="PF04607">
    <property type="entry name" value="RelA_SpoT"/>
    <property type="match status" value="1"/>
</dbReference>
<dbReference type="PANTHER" id="PTHR22677:SF4">
    <property type="entry name" value="USHER SYNDROME TYPE-1G PROTEIN-LIKE PROTEIN"/>
    <property type="match status" value="1"/>
</dbReference>
<dbReference type="Pfam" id="PF12796">
    <property type="entry name" value="Ank_2"/>
    <property type="match status" value="1"/>
</dbReference>
<feature type="repeat" description="ANK" evidence="1">
    <location>
        <begin position="452"/>
        <end position="484"/>
    </location>
</feature>
<accession>A0A0H2UC92</accession>
<proteinExistence type="predicted"/>
<dbReference type="PROSITE" id="PS50297">
    <property type="entry name" value="ANK_REP_REGION"/>
    <property type="match status" value="3"/>
</dbReference>
<dbReference type="Gene3D" id="1.25.40.20">
    <property type="entry name" value="Ankyrin repeat-containing domain"/>
    <property type="match status" value="2"/>
</dbReference>
<organism evidence="3">
    <name type="scientific">Magnaporthiopsis poae (strain ATCC 64411 / 73-15)</name>
    <name type="common">Kentucky bluegrass fungus</name>
    <name type="synonym">Magnaporthe poae</name>
    <dbReference type="NCBI Taxonomy" id="644358"/>
    <lineage>
        <taxon>Eukaryota</taxon>
        <taxon>Fungi</taxon>
        <taxon>Dikarya</taxon>
        <taxon>Ascomycota</taxon>
        <taxon>Pezizomycotina</taxon>
        <taxon>Sordariomycetes</taxon>
        <taxon>Sordariomycetidae</taxon>
        <taxon>Magnaporthales</taxon>
        <taxon>Magnaporthaceae</taxon>
        <taxon>Magnaporthiopsis</taxon>
    </lineage>
</organism>
<dbReference type="SUPFAM" id="SSF48403">
    <property type="entry name" value="Ankyrin repeat"/>
    <property type="match status" value="1"/>
</dbReference>
<dbReference type="GO" id="GO:0015969">
    <property type="term" value="P:guanosine tetraphosphate metabolic process"/>
    <property type="evidence" value="ECO:0007669"/>
    <property type="project" value="InterPro"/>
</dbReference>
<dbReference type="EMBL" id="GL876980">
    <property type="protein sequence ID" value="KLU92391.1"/>
    <property type="molecule type" value="Genomic_DNA"/>
</dbReference>
<dbReference type="PROSITE" id="PS50088">
    <property type="entry name" value="ANK_REPEAT"/>
    <property type="match status" value="4"/>
</dbReference>
<dbReference type="OrthoDB" id="341259at2759"/>
<evidence type="ECO:0000313" key="3">
    <source>
        <dbReference type="EMBL" id="KLU92391.1"/>
    </source>
</evidence>
<dbReference type="InterPro" id="IPR039323">
    <property type="entry name" value="ANKRD_45/46/60"/>
</dbReference>
<sequence>MACSGPQKVSEGKLDKLLEELKEVYDSEACEYQRCLKIVAQDLAHVLAQEAVRHLPIAARVKAWDSICGTAKRRQGDRLAAQAVRDKMIEQGENWEQHCNRYKISTTDLGYFQNRDELKRAFHDMLGARIILYFPNDAGKVLKLLDAAGYVSDKETKRMGGLEDLGRLRKLHEKMLDAPASSGVHPANDLNLDGSEKQFSGYGAIHMVVKVPERLQPRDLEPEAKAIWERCVVEIQAGTVIMHAWAEVEHDIAYKTHGREVSRDEKGMLDMLNGLALASEVGMRRFRSPDVSDSPATKLEEVRSWLHQFYIKKGWSKPSDWVDVDRLLDFLVEHHKNRRRKFLSLAEAACSTLHEAESRIGLKLDHLLPHVIIHKSVPTDLIEAACRRVGLLQAAYDGQEAVVRLLLEKGVDKESKDSDGDTPLSLAAIRGREAVVRLLLENGADREARNKNGSTPLLWAAARGHEAVVRLLLEKGASWEVKDDYGGTALSLAARQGHEAVVKLLRDEGAA</sequence>
<dbReference type="VEuPathDB" id="FungiDB:MAPG_11337"/>
<feature type="repeat" description="ANK" evidence="1">
    <location>
        <begin position="419"/>
        <end position="451"/>
    </location>
</feature>
<evidence type="ECO:0000256" key="1">
    <source>
        <dbReference type="PROSITE-ProRule" id="PRU00023"/>
    </source>
</evidence>
<feature type="domain" description="RelA/SpoT" evidence="2">
    <location>
        <begin position="111"/>
        <end position="260"/>
    </location>
</feature>